<protein>
    <submittedName>
        <fullName evidence="1">Uncharacterized protein</fullName>
    </submittedName>
</protein>
<dbReference type="AlphaFoldDB" id="A0A9P7Q1Z8"/>
<keyword evidence="2" id="KW-1185">Reference proteome</keyword>
<proteinExistence type="predicted"/>
<accession>A0A9P7Q1Z8</accession>
<dbReference type="EMBL" id="SRQM01000139">
    <property type="protein sequence ID" value="KAG6117432.1"/>
    <property type="molecule type" value="Genomic_DNA"/>
</dbReference>
<sequence length="107" mass="12745">MDKKELERNIDRKIRAYITNEDKYPGEEDDLFRPKQKLDKFRENCTRWEVTEEAKANFFPLMLTDKAAEYYTGTISPNRPGINDMIAQIQAHFETEASYELFEGQWD</sequence>
<gene>
    <name evidence="1" type="ORF">E4U13_001060</name>
</gene>
<evidence type="ECO:0000313" key="1">
    <source>
        <dbReference type="EMBL" id="KAG6117432.1"/>
    </source>
</evidence>
<reference evidence="1 2" key="1">
    <citation type="journal article" date="2020" name="bioRxiv">
        <title>Whole genome comparisons of ergot fungi reveals the divergence and evolution of species within the genus Claviceps are the result of varying mechanisms driving genome evolution and host range expansion.</title>
        <authorList>
            <person name="Wyka S.A."/>
            <person name="Mondo S.J."/>
            <person name="Liu M."/>
            <person name="Dettman J."/>
            <person name="Nalam V."/>
            <person name="Broders K.D."/>
        </authorList>
    </citation>
    <scope>NUCLEOTIDE SEQUENCE [LARGE SCALE GENOMIC DNA]</scope>
    <source>
        <strain evidence="1 2">LM576</strain>
    </source>
</reference>
<dbReference type="Proteomes" id="UP000732380">
    <property type="component" value="Unassembled WGS sequence"/>
</dbReference>
<comment type="caution">
    <text evidence="1">The sequence shown here is derived from an EMBL/GenBank/DDBJ whole genome shotgun (WGS) entry which is preliminary data.</text>
</comment>
<organism evidence="1 2">
    <name type="scientific">Claviceps humidiphila</name>
    <dbReference type="NCBI Taxonomy" id="1294629"/>
    <lineage>
        <taxon>Eukaryota</taxon>
        <taxon>Fungi</taxon>
        <taxon>Dikarya</taxon>
        <taxon>Ascomycota</taxon>
        <taxon>Pezizomycotina</taxon>
        <taxon>Sordariomycetes</taxon>
        <taxon>Hypocreomycetidae</taxon>
        <taxon>Hypocreales</taxon>
        <taxon>Clavicipitaceae</taxon>
        <taxon>Claviceps</taxon>
    </lineage>
</organism>
<evidence type="ECO:0000313" key="2">
    <source>
        <dbReference type="Proteomes" id="UP000732380"/>
    </source>
</evidence>
<name>A0A9P7Q1Z8_9HYPO</name>